<dbReference type="PROSITE" id="PS51257">
    <property type="entry name" value="PROKAR_LIPOPROTEIN"/>
    <property type="match status" value="1"/>
</dbReference>
<gene>
    <name evidence="1" type="ORF">A2678_00565</name>
</gene>
<dbReference type="EMBL" id="MFKU01000002">
    <property type="protein sequence ID" value="OGG49239.1"/>
    <property type="molecule type" value="Genomic_DNA"/>
</dbReference>
<reference evidence="1 2" key="1">
    <citation type="journal article" date="2016" name="Nat. Commun.">
        <title>Thousands of microbial genomes shed light on interconnected biogeochemical processes in an aquifer system.</title>
        <authorList>
            <person name="Anantharaman K."/>
            <person name="Brown C.T."/>
            <person name="Hug L.A."/>
            <person name="Sharon I."/>
            <person name="Castelle C.J."/>
            <person name="Probst A.J."/>
            <person name="Thomas B.C."/>
            <person name="Singh A."/>
            <person name="Wilkins M.J."/>
            <person name="Karaoz U."/>
            <person name="Brodie E.L."/>
            <person name="Williams K.H."/>
            <person name="Hubbard S.S."/>
            <person name="Banfield J.F."/>
        </authorList>
    </citation>
    <scope>NUCLEOTIDE SEQUENCE [LARGE SCALE GENOMIC DNA]</scope>
</reference>
<comment type="caution">
    <text evidence="1">The sequence shown here is derived from an EMBL/GenBank/DDBJ whole genome shotgun (WGS) entry which is preliminary data.</text>
</comment>
<name>A0A1F6CJ40_9BACT</name>
<dbReference type="Proteomes" id="UP000178815">
    <property type="component" value="Unassembled WGS sequence"/>
</dbReference>
<evidence type="ECO:0000313" key="1">
    <source>
        <dbReference type="EMBL" id="OGG49239.1"/>
    </source>
</evidence>
<evidence type="ECO:0000313" key="2">
    <source>
        <dbReference type="Proteomes" id="UP000178815"/>
    </source>
</evidence>
<dbReference type="AlphaFoldDB" id="A0A1F6CJ40"/>
<dbReference type="STRING" id="1798481.A2678_00565"/>
<accession>A0A1F6CJ40</accession>
<sequence>MKRRLLMKRMRLYGVATLATVIAGCFGPGSVNRIPLTMPGGEKATIVAHNQQVPDYMLSPSKVALNFIVKGNVSEKQLAAVAAVEDACRVYTNDVTPSDLVAVVSGGVVYGIAGFIGVGAGSQAFAGASFVEYGMYGAAAGGLGGMANAFISNRAGRTYTFQNCGREALDLFSQYKVRVLQKSPW</sequence>
<protein>
    <submittedName>
        <fullName evidence="1">Uncharacterized protein</fullName>
    </submittedName>
</protein>
<proteinExistence type="predicted"/>
<organism evidence="1 2">
    <name type="scientific">Candidatus Kaiserbacteria bacterium RIFCSPHIGHO2_01_FULL_53_31</name>
    <dbReference type="NCBI Taxonomy" id="1798481"/>
    <lineage>
        <taxon>Bacteria</taxon>
        <taxon>Candidatus Kaiseribacteriota</taxon>
    </lineage>
</organism>